<accession>A0A1V9F032</accession>
<sequence>MLFARRLSIWPTLPLNVHFRNDSGWLPFPLNDGGCRIFSRARHAIWHACRTLGLGSRDVVLVPAYHHGCEIEALIQAGVKIRYYELNELLEPDVKSLEQQLTSDVSVLYLIHYLGFPQDAKRWRQWCNENDLLLFEDAAQAFLSEIDGQPVGTFGHAGVFCLYKTYGIPDGGAVVTIVPPGRPTSELQWGGWRVFKRHVNWVAERSALIGSVHLFIKPFTKLLRRKKNHNPYKEFEMGDPFSPPLALTTKLLPKLVDETTAARRRENYQFLLDEHRLLVPRPFQTLPQGASPFAFPIESNDADAVLKKLRRYGIEGLLFWRNAHPSLPAEKFPFSMAFRNRVFAVPVHQELTTSELLQISEAVHKSIIGNHTIPIANDSYSSNPKNNRPLHSTR</sequence>
<reference evidence="3" key="1">
    <citation type="submission" date="2016-04" db="EMBL/GenBank/DDBJ databases">
        <authorList>
            <person name="Chen L."/>
            <person name="Zhuang W."/>
            <person name="Wang G."/>
        </authorList>
    </citation>
    <scope>NUCLEOTIDE SEQUENCE [LARGE SCALE GENOMIC DNA]</scope>
    <source>
        <strain evidence="3">208</strain>
    </source>
</reference>
<evidence type="ECO:0000313" key="3">
    <source>
        <dbReference type="Proteomes" id="UP000192276"/>
    </source>
</evidence>
<dbReference type="InterPro" id="IPR015422">
    <property type="entry name" value="PyrdxlP-dep_Trfase_small"/>
</dbReference>
<dbReference type="PANTHER" id="PTHR30244:SF42">
    <property type="entry name" value="UDP-2-ACETAMIDO-2-DEOXY-3-OXO-D-GLUCURONATE AMINOTRANSFERASE"/>
    <property type="match status" value="1"/>
</dbReference>
<keyword evidence="1" id="KW-0663">Pyridoxal phosphate</keyword>
<organism evidence="2 3">
    <name type="scientific">Niastella populi</name>
    <dbReference type="NCBI Taxonomy" id="550983"/>
    <lineage>
        <taxon>Bacteria</taxon>
        <taxon>Pseudomonadati</taxon>
        <taxon>Bacteroidota</taxon>
        <taxon>Chitinophagia</taxon>
        <taxon>Chitinophagales</taxon>
        <taxon>Chitinophagaceae</taxon>
        <taxon>Niastella</taxon>
    </lineage>
</organism>
<dbReference type="GO" id="GO:0000271">
    <property type="term" value="P:polysaccharide biosynthetic process"/>
    <property type="evidence" value="ECO:0007669"/>
    <property type="project" value="TreeGrafter"/>
</dbReference>
<dbReference type="GO" id="GO:0030170">
    <property type="term" value="F:pyridoxal phosphate binding"/>
    <property type="evidence" value="ECO:0007669"/>
    <property type="project" value="TreeGrafter"/>
</dbReference>
<dbReference type="OrthoDB" id="9766188at2"/>
<dbReference type="InterPro" id="IPR015421">
    <property type="entry name" value="PyrdxlP-dep_Trfase_major"/>
</dbReference>
<evidence type="ECO:0008006" key="4">
    <source>
        <dbReference type="Google" id="ProtNLM"/>
    </source>
</evidence>
<dbReference type="RefSeq" id="WP_081169892.1">
    <property type="nucleotide sequence ID" value="NZ_LWBP01000217.1"/>
</dbReference>
<dbReference type="PANTHER" id="PTHR30244">
    <property type="entry name" value="TRANSAMINASE"/>
    <property type="match status" value="1"/>
</dbReference>
<comment type="caution">
    <text evidence="2">The sequence shown here is derived from an EMBL/GenBank/DDBJ whole genome shotgun (WGS) entry which is preliminary data.</text>
</comment>
<dbReference type="EMBL" id="LWBP01000217">
    <property type="protein sequence ID" value="OQP51689.1"/>
    <property type="molecule type" value="Genomic_DNA"/>
</dbReference>
<keyword evidence="3" id="KW-1185">Reference proteome</keyword>
<comment type="similarity">
    <text evidence="1">Belongs to the DegT/DnrJ/EryC1 family.</text>
</comment>
<evidence type="ECO:0000256" key="1">
    <source>
        <dbReference type="RuleBase" id="RU004508"/>
    </source>
</evidence>
<protein>
    <recommendedName>
        <fullName evidence="4">Aminotransferase DegT</fullName>
    </recommendedName>
</protein>
<dbReference type="GO" id="GO:0008483">
    <property type="term" value="F:transaminase activity"/>
    <property type="evidence" value="ECO:0007669"/>
    <property type="project" value="TreeGrafter"/>
</dbReference>
<dbReference type="InterPro" id="IPR000653">
    <property type="entry name" value="DegT/StrS_aminotransferase"/>
</dbReference>
<evidence type="ECO:0000313" key="2">
    <source>
        <dbReference type="EMBL" id="OQP51689.1"/>
    </source>
</evidence>
<dbReference type="SUPFAM" id="SSF53383">
    <property type="entry name" value="PLP-dependent transferases"/>
    <property type="match status" value="1"/>
</dbReference>
<gene>
    <name evidence="2" type="ORF">A4R26_29365</name>
</gene>
<dbReference type="Gene3D" id="3.40.640.10">
    <property type="entry name" value="Type I PLP-dependent aspartate aminotransferase-like (Major domain)"/>
    <property type="match status" value="1"/>
</dbReference>
<dbReference type="Pfam" id="PF01041">
    <property type="entry name" value="DegT_DnrJ_EryC1"/>
    <property type="match status" value="1"/>
</dbReference>
<dbReference type="Proteomes" id="UP000192276">
    <property type="component" value="Unassembled WGS sequence"/>
</dbReference>
<dbReference type="STRING" id="550983.A4R26_29365"/>
<dbReference type="Gene3D" id="3.90.1150.10">
    <property type="entry name" value="Aspartate Aminotransferase, domain 1"/>
    <property type="match status" value="1"/>
</dbReference>
<dbReference type="InterPro" id="IPR015424">
    <property type="entry name" value="PyrdxlP-dep_Trfase"/>
</dbReference>
<name>A0A1V9F032_9BACT</name>
<proteinExistence type="inferred from homology"/>
<dbReference type="AlphaFoldDB" id="A0A1V9F032"/>